<dbReference type="PROSITE" id="PS50846">
    <property type="entry name" value="HMA_2"/>
    <property type="match status" value="1"/>
</dbReference>
<feature type="domain" description="HMA" evidence="1">
    <location>
        <begin position="1"/>
        <end position="66"/>
    </location>
</feature>
<comment type="caution">
    <text evidence="2">The sequence shown here is derived from an EMBL/GenBank/DDBJ whole genome shotgun (WGS) entry which is preliminary data.</text>
</comment>
<dbReference type="Pfam" id="PF00403">
    <property type="entry name" value="HMA"/>
    <property type="match status" value="1"/>
</dbReference>
<dbReference type="InterPro" id="IPR036163">
    <property type="entry name" value="HMA_dom_sf"/>
</dbReference>
<dbReference type="CDD" id="cd00371">
    <property type="entry name" value="HMA"/>
    <property type="match status" value="1"/>
</dbReference>
<dbReference type="InterPro" id="IPR006121">
    <property type="entry name" value="HMA_dom"/>
</dbReference>
<evidence type="ECO:0000313" key="3">
    <source>
        <dbReference type="Proteomes" id="UP001336835"/>
    </source>
</evidence>
<organism evidence="2 3">
    <name type="scientific">Pedobacter albus</name>
    <dbReference type="NCBI Taxonomy" id="3113905"/>
    <lineage>
        <taxon>Bacteria</taxon>
        <taxon>Pseudomonadati</taxon>
        <taxon>Bacteroidota</taxon>
        <taxon>Sphingobacteriia</taxon>
        <taxon>Sphingobacteriales</taxon>
        <taxon>Sphingobacteriaceae</taxon>
        <taxon>Pedobacter</taxon>
    </lineage>
</organism>
<dbReference type="Gene3D" id="3.30.70.100">
    <property type="match status" value="1"/>
</dbReference>
<evidence type="ECO:0000259" key="1">
    <source>
        <dbReference type="PROSITE" id="PS50846"/>
    </source>
</evidence>
<keyword evidence="3" id="KW-1185">Reference proteome</keyword>
<name>A0ABU7IB37_9SPHI</name>
<evidence type="ECO:0000313" key="2">
    <source>
        <dbReference type="EMBL" id="MEE1946496.1"/>
    </source>
</evidence>
<protein>
    <submittedName>
        <fullName evidence="2">Heavy metal-associated domain-containing protein</fullName>
    </submittedName>
</protein>
<proteinExistence type="predicted"/>
<dbReference type="Proteomes" id="UP001336835">
    <property type="component" value="Unassembled WGS sequence"/>
</dbReference>
<gene>
    <name evidence="2" type="ORF">VRU48_15330</name>
</gene>
<accession>A0ABU7IB37</accession>
<sequence length="76" mass="8174">MTHTYQVTGMTCSHCENKVKSNLLLLPEITEVEVSKTDNTAIITMDKHVGLEVLQGALGGPSSKYQISAIAPSETL</sequence>
<dbReference type="RefSeq" id="WP_330108803.1">
    <property type="nucleotide sequence ID" value="NZ_JAZDQT010000003.1"/>
</dbReference>
<dbReference type="EMBL" id="JAZDQT010000003">
    <property type="protein sequence ID" value="MEE1946496.1"/>
    <property type="molecule type" value="Genomic_DNA"/>
</dbReference>
<reference evidence="2 3" key="1">
    <citation type="submission" date="2024-01" db="EMBL/GenBank/DDBJ databases">
        <title>Pedobacter sp. nov., isolated from fresh soil.</title>
        <authorList>
            <person name="Le N.T.T."/>
        </authorList>
    </citation>
    <scope>NUCLEOTIDE SEQUENCE [LARGE SCALE GENOMIC DNA]</scope>
    <source>
        <strain evidence="2 3">KR3-3</strain>
    </source>
</reference>
<dbReference type="SUPFAM" id="SSF55008">
    <property type="entry name" value="HMA, heavy metal-associated domain"/>
    <property type="match status" value="1"/>
</dbReference>